<dbReference type="RefSeq" id="WP_204868223.1">
    <property type="nucleotide sequence ID" value="NZ_JAFBBK010000001.1"/>
</dbReference>
<evidence type="ECO:0008006" key="3">
    <source>
        <dbReference type="Google" id="ProtNLM"/>
    </source>
</evidence>
<dbReference type="Pfam" id="PF06314">
    <property type="entry name" value="ADC"/>
    <property type="match status" value="1"/>
</dbReference>
<evidence type="ECO:0000313" key="2">
    <source>
        <dbReference type="Proteomes" id="UP000703038"/>
    </source>
</evidence>
<name>A0ABS2KTK5_9NOCA</name>
<dbReference type="SUPFAM" id="SSF160104">
    <property type="entry name" value="Acetoacetate decarboxylase-like"/>
    <property type="match status" value="1"/>
</dbReference>
<dbReference type="EMBL" id="JAFBBK010000001">
    <property type="protein sequence ID" value="MBM7415218.1"/>
    <property type="molecule type" value="Genomic_DNA"/>
</dbReference>
<reference evidence="1 2" key="1">
    <citation type="submission" date="2021-01" db="EMBL/GenBank/DDBJ databases">
        <title>Genomics of switchgrass bacterial isolates.</title>
        <authorList>
            <person name="Shade A."/>
        </authorList>
    </citation>
    <scope>NUCLEOTIDE SEQUENCE [LARGE SCALE GENOMIC DNA]</scope>
    <source>
        <strain evidence="1 2">PvP111</strain>
    </source>
</reference>
<proteinExistence type="predicted"/>
<sequence length="231" mass="24809">MTESTRTQDWHTGADGELYPPEPWYLGGTLLVSVYRVPVRELPQDVLSAVSDADARLVTVGGNAVVSAAFVRYTSGGVLSYDELIGSVLVRRGLTVMATIPHIWVDSPQSRTGGRELWSIPKHLGEFRRETSGPRVTASMTFDGAPVAALDARVGRRLTPGTPRIPLTTAQHLGGRTVVSRNTIYATTRALSTTWTFAPDGPLGHLHGRTPTVSAALADASIVFGGHVDRR</sequence>
<accession>A0ABS2KTK5</accession>
<organism evidence="1 2">
    <name type="scientific">Rhodococcoides corynebacterioides</name>
    <dbReference type="NCBI Taxonomy" id="53972"/>
    <lineage>
        <taxon>Bacteria</taxon>
        <taxon>Bacillati</taxon>
        <taxon>Actinomycetota</taxon>
        <taxon>Actinomycetes</taxon>
        <taxon>Mycobacteriales</taxon>
        <taxon>Nocardiaceae</taxon>
        <taxon>Rhodococcoides</taxon>
    </lineage>
</organism>
<dbReference type="InterPro" id="IPR023375">
    <property type="entry name" value="ADC_dom_sf"/>
</dbReference>
<gene>
    <name evidence="1" type="ORF">JOE42_001951</name>
</gene>
<dbReference type="Proteomes" id="UP000703038">
    <property type="component" value="Unassembled WGS sequence"/>
</dbReference>
<dbReference type="InterPro" id="IPR010451">
    <property type="entry name" value="Acetoacetate_decarboxylase"/>
</dbReference>
<dbReference type="Gene3D" id="2.40.400.10">
    <property type="entry name" value="Acetoacetate decarboxylase-like"/>
    <property type="match status" value="1"/>
</dbReference>
<keyword evidence="2" id="KW-1185">Reference proteome</keyword>
<evidence type="ECO:0000313" key="1">
    <source>
        <dbReference type="EMBL" id="MBM7415218.1"/>
    </source>
</evidence>
<protein>
    <recommendedName>
        <fullName evidence="3">Acetoacetate decarboxylase</fullName>
    </recommendedName>
</protein>
<comment type="caution">
    <text evidence="1">The sequence shown here is derived from an EMBL/GenBank/DDBJ whole genome shotgun (WGS) entry which is preliminary data.</text>
</comment>